<dbReference type="Pfam" id="PF14478">
    <property type="entry name" value="DUF4430"/>
    <property type="match status" value="1"/>
</dbReference>
<dbReference type="Proteomes" id="UP000823485">
    <property type="component" value="Unassembled WGS sequence"/>
</dbReference>
<feature type="region of interest" description="Disordered" evidence="1">
    <location>
        <begin position="45"/>
        <end position="176"/>
    </location>
</feature>
<reference evidence="3 4" key="1">
    <citation type="submission" date="2021-01" db="EMBL/GenBank/DDBJ databases">
        <title>Genomic Encyclopedia of Type Strains, Phase IV (KMG-IV): sequencing the most valuable type-strain genomes for metagenomic binning, comparative biology and taxonomic classification.</title>
        <authorList>
            <person name="Goeker M."/>
        </authorList>
    </citation>
    <scope>NUCLEOTIDE SEQUENCE [LARGE SCALE GENOMIC DNA]</scope>
    <source>
        <strain evidence="3 4">DSM 105453</strain>
    </source>
</reference>
<gene>
    <name evidence="3" type="ORF">JOC94_003290</name>
</gene>
<sequence length="706" mass="79040">MGKIMNKLKRAFPKRQTMFKVLTAFLIVSFFMTYVGYALSHQKTVLPDNPLKDTSDNSSRVPLVSDHKHLVHAEETRDSQSERENKENIDRKENEEEKNDQQEFQHAKKEKQSKEGQANQQHGHNSDGYTKGENAEGQGTGEDTGHSGEGDQVDNDSPHIEIKDPDHVTDGNGLKDNDYFTTTIVNGEVVTDEEYSFRIKQKEHDYIVKQTEVFVNEQLEEKFKGSVTLAEGQNTITVKVTYEDKDGKIFSVSKTYTVILKVKEIIIYSDLEDKAEVNKQELSFKARAEVDGEEIPLTVLVNDGPLKEASTHQYEAVLHAGENHIVISAEHEGKKAEKAYSVIYQQPETESELTIDTNLEDQEVTHAAFSFFAVAKDGDEKADLSVTLNDESIEDDGKGNYSVTLSEGTNFFTLTAKSGEKTLTQDYTVTYAIPQSGEAEEEDGDEAENILKIIVPDLEDGQTLRNPRQTFHVKVVDDNGKQLQSNHIAITVTNNGKRVPYNHSNGTLVSYSLNVQNGPNHIEITAIDQKSGSIGTYELTVYGEIANEDEKIGSITFSLEASTIGLGYIIPPQEVDLYPNEPGSRTIDRVFKEYGIEYDYTGKHENSFYLEAIYKPGLVTNPVIPADLAELVERDFELNDYYSDFLGEFDFSSGAGWMYSVNGHYPNVGFADYYFKDGQVVRIRFTLALGADIGGGSPGTNYHKEW</sequence>
<feature type="compositionally biased region" description="Basic and acidic residues" evidence="1">
    <location>
        <begin position="65"/>
        <end position="114"/>
    </location>
</feature>
<name>A0ABS2RA81_9BACI</name>
<dbReference type="Gene3D" id="2.60.40.10">
    <property type="entry name" value="Immunoglobulins"/>
    <property type="match status" value="1"/>
</dbReference>
<evidence type="ECO:0000313" key="4">
    <source>
        <dbReference type="Proteomes" id="UP000823485"/>
    </source>
</evidence>
<dbReference type="InterPro" id="IPR013783">
    <property type="entry name" value="Ig-like_fold"/>
</dbReference>
<protein>
    <recommendedName>
        <fullName evidence="2">Transcobalamin-like C-terminal domain-containing protein</fullName>
    </recommendedName>
</protein>
<feature type="domain" description="Transcobalamin-like C-terminal" evidence="2">
    <location>
        <begin position="650"/>
        <end position="686"/>
    </location>
</feature>
<evidence type="ECO:0000256" key="1">
    <source>
        <dbReference type="SAM" id="MobiDB-lite"/>
    </source>
</evidence>
<evidence type="ECO:0000259" key="2">
    <source>
        <dbReference type="Pfam" id="PF14478"/>
    </source>
</evidence>
<evidence type="ECO:0000313" key="3">
    <source>
        <dbReference type="EMBL" id="MBM7716270.1"/>
    </source>
</evidence>
<dbReference type="EMBL" id="JAFBFH010000024">
    <property type="protein sequence ID" value="MBM7716270.1"/>
    <property type="molecule type" value="Genomic_DNA"/>
</dbReference>
<accession>A0ABS2RA81</accession>
<organism evidence="3 4">
    <name type="scientific">Siminovitchia thermophila</name>
    <dbReference type="NCBI Taxonomy" id="1245522"/>
    <lineage>
        <taxon>Bacteria</taxon>
        <taxon>Bacillati</taxon>
        <taxon>Bacillota</taxon>
        <taxon>Bacilli</taxon>
        <taxon>Bacillales</taxon>
        <taxon>Bacillaceae</taxon>
        <taxon>Siminovitchia</taxon>
    </lineage>
</organism>
<comment type="caution">
    <text evidence="3">The sequence shown here is derived from an EMBL/GenBank/DDBJ whole genome shotgun (WGS) entry which is preliminary data.</text>
</comment>
<dbReference type="RefSeq" id="WP_205179835.1">
    <property type="nucleotide sequence ID" value="NZ_JAFBFH010000024.1"/>
</dbReference>
<proteinExistence type="predicted"/>
<feature type="compositionally biased region" description="Basic and acidic residues" evidence="1">
    <location>
        <begin position="156"/>
        <end position="176"/>
    </location>
</feature>
<keyword evidence="4" id="KW-1185">Reference proteome</keyword>
<dbReference type="InterPro" id="IPR027954">
    <property type="entry name" value="Transcobalamin-like_C"/>
</dbReference>